<keyword evidence="7 8" id="KW-0449">Lipoprotein</keyword>
<comment type="subcellular location">
    <subcellularLocation>
        <location evidence="2 8">Cell outer membrane</location>
        <topology evidence="2 8">Lipid-anchor</topology>
    </subcellularLocation>
</comment>
<comment type="function">
    <text evidence="1 8">The Vlp and Vsp proteins are antigenically distinct proteins, only one vlp or vsp gene is transcriptionally active at any one time. Switching between these genes is a mechanism of host immune response evasion.</text>
</comment>
<dbReference type="Pfam" id="PF00921">
    <property type="entry name" value="Lipoprotein_2"/>
    <property type="match status" value="1"/>
</dbReference>
<feature type="coiled-coil region" evidence="9">
    <location>
        <begin position="69"/>
        <end position="100"/>
    </location>
</feature>
<dbReference type="Proteomes" id="UP000264231">
    <property type="component" value="Plasmid lp40"/>
</dbReference>
<evidence type="ECO:0000256" key="7">
    <source>
        <dbReference type="ARBA" id="ARBA00023288"/>
    </source>
</evidence>
<keyword evidence="9" id="KW-0175">Coiled coil</keyword>
<evidence type="ECO:0000313" key="10">
    <source>
        <dbReference type="EMBL" id="ANF34563.1"/>
    </source>
</evidence>
<dbReference type="EMBL" id="CP015634">
    <property type="protein sequence ID" value="ANF34563.1"/>
    <property type="molecule type" value="Genomic_DNA"/>
</dbReference>
<evidence type="ECO:0000256" key="5">
    <source>
        <dbReference type="ARBA" id="ARBA00023139"/>
    </source>
</evidence>
<evidence type="ECO:0000256" key="3">
    <source>
        <dbReference type="ARBA" id="ARBA00022729"/>
    </source>
</evidence>
<geneLocation type="plasmid" evidence="10 11">
    <name>lp40</name>
</geneLocation>
<name>A0A172XD67_BORTU</name>
<evidence type="ECO:0000256" key="1">
    <source>
        <dbReference type="ARBA" id="ARBA00003932"/>
    </source>
</evidence>
<sequence>MEVGRSAESAFYSFMELVSGTLELRVTKDTTKNDVGNYYKKLAEGIEKAIGELSAIAGQTDQSDKQSEKEANESELDKAIEKAKQMFEKLKRSIVSLERIGDISKVGEVGSDTQKGVSASADELKIVFEALKGIVNSAVEAGVEELKGSRLTLSQASIGVASPENGAKVLAENANAGATVGDKAAAIVSAVSGEEILASIINSTEDKAVKIGADATADTTPLEFAVGGTVGNIAKGAALASAVSGGIALRSLVKGGKLAANNDANDKITVQAVGVDAANKLLVAVEDVIRNTVKIVLEKVKQEVDKSRDPKLADK</sequence>
<dbReference type="AlphaFoldDB" id="A0A172XD67"/>
<dbReference type="InterPro" id="IPR000680">
    <property type="entry name" value="Borrelia_lipo"/>
</dbReference>
<evidence type="ECO:0000313" key="11">
    <source>
        <dbReference type="Proteomes" id="UP000264231"/>
    </source>
</evidence>
<protein>
    <recommendedName>
        <fullName evidence="8">Variable large protein</fullName>
    </recommendedName>
</protein>
<dbReference type="GO" id="GO:0009279">
    <property type="term" value="C:cell outer membrane"/>
    <property type="evidence" value="ECO:0007669"/>
    <property type="project" value="UniProtKB-SubCell"/>
</dbReference>
<gene>
    <name evidence="10" type="ORF">A7978_05515</name>
</gene>
<accession>A0A172XD67</accession>
<keyword evidence="6 8" id="KW-0998">Cell outer membrane</keyword>
<evidence type="ECO:0000256" key="4">
    <source>
        <dbReference type="ARBA" id="ARBA00023136"/>
    </source>
</evidence>
<keyword evidence="5 8" id="KW-0564">Palmitate</keyword>
<keyword evidence="10" id="KW-0614">Plasmid</keyword>
<evidence type="ECO:0000256" key="2">
    <source>
        <dbReference type="ARBA" id="ARBA00004459"/>
    </source>
</evidence>
<dbReference type="SUPFAM" id="SSF74748">
    <property type="entry name" value="Variable surface antigen VlsE"/>
    <property type="match status" value="1"/>
</dbReference>
<evidence type="ECO:0000256" key="6">
    <source>
        <dbReference type="ARBA" id="ARBA00023237"/>
    </source>
</evidence>
<organism evidence="10 11">
    <name type="scientific">Borrelia turicatae</name>
    <dbReference type="NCBI Taxonomy" id="142"/>
    <lineage>
        <taxon>Bacteria</taxon>
        <taxon>Pseudomonadati</taxon>
        <taxon>Spirochaetota</taxon>
        <taxon>Spirochaetia</taxon>
        <taxon>Spirochaetales</taxon>
        <taxon>Borreliaceae</taxon>
        <taxon>Borrelia</taxon>
    </lineage>
</organism>
<keyword evidence="3" id="KW-0732">Signal</keyword>
<keyword evidence="4 8" id="KW-0472">Membrane</keyword>
<proteinExistence type="predicted"/>
<evidence type="ECO:0000256" key="9">
    <source>
        <dbReference type="SAM" id="Coils"/>
    </source>
</evidence>
<evidence type="ECO:0000256" key="8">
    <source>
        <dbReference type="RuleBase" id="RU363105"/>
    </source>
</evidence>
<reference evidence="10 11" key="1">
    <citation type="submission" date="2016-05" db="EMBL/GenBank/DDBJ databases">
        <title>Chromosome and linear plasmid sequence of a 2015 human isolate of tick-borne relapsing fever spirochete, Borrelia turicatae.</title>
        <authorList>
            <person name="Kingry L.C."/>
            <person name="Dhwani B."/>
            <person name="Replogle A."/>
            <person name="Sexton C."/>
            <person name="Rowe L."/>
            <person name="Stermole B.M."/>
            <person name="Christensen A.M."/>
            <person name="Schriefer M.E."/>
        </authorList>
    </citation>
    <scope>NUCLEOTIDE SEQUENCE [LARGE SCALE GENOMIC DNA]</scope>
    <source>
        <strain evidence="10 11">BTE5EL</strain>
        <plasmid evidence="10 11">lp40</plasmid>
    </source>
</reference>